<protein>
    <recommendedName>
        <fullName evidence="4">DUF4302 domain-containing protein</fullName>
    </recommendedName>
</protein>
<evidence type="ECO:0000256" key="1">
    <source>
        <dbReference type="SAM" id="SignalP"/>
    </source>
</evidence>
<dbReference type="AlphaFoldDB" id="A0A654A953"/>
<reference evidence="2 3" key="1">
    <citation type="submission" date="2019-10" db="EMBL/GenBank/DDBJ databases">
        <authorList>
            <person name="Karimi E."/>
        </authorList>
    </citation>
    <scope>NUCLEOTIDE SEQUENCE [LARGE SCALE GENOMIC DNA]</scope>
    <source>
        <strain evidence="2 3">Sphingobacterium sp. 8BC</strain>
    </source>
</reference>
<evidence type="ECO:0000313" key="2">
    <source>
        <dbReference type="EMBL" id="VXC63480.1"/>
    </source>
</evidence>
<dbReference type="EMBL" id="CABWMV010000007">
    <property type="protein sequence ID" value="VXC63480.1"/>
    <property type="molecule type" value="Genomic_DNA"/>
</dbReference>
<evidence type="ECO:0008006" key="4">
    <source>
        <dbReference type="Google" id="ProtNLM"/>
    </source>
</evidence>
<feature type="signal peptide" evidence="1">
    <location>
        <begin position="1"/>
        <end position="20"/>
    </location>
</feature>
<organism evidence="2 3">
    <name type="scientific">Sphingobacterium multivorum</name>
    <dbReference type="NCBI Taxonomy" id="28454"/>
    <lineage>
        <taxon>Bacteria</taxon>
        <taxon>Pseudomonadati</taxon>
        <taxon>Bacteroidota</taxon>
        <taxon>Sphingobacteriia</taxon>
        <taxon>Sphingobacteriales</taxon>
        <taxon>Sphingobacteriaceae</taxon>
        <taxon>Sphingobacterium</taxon>
    </lineage>
</organism>
<dbReference type="InterPro" id="IPR025396">
    <property type="entry name" value="DUF4302"/>
</dbReference>
<evidence type="ECO:0000313" key="3">
    <source>
        <dbReference type="Proteomes" id="UP000432350"/>
    </source>
</evidence>
<dbReference type="Proteomes" id="UP000432350">
    <property type="component" value="Unassembled WGS sequence"/>
</dbReference>
<name>A0A654A953_SPHMU</name>
<dbReference type="PROSITE" id="PS51257">
    <property type="entry name" value="PROKAR_LIPOPROTEIN"/>
    <property type="match status" value="1"/>
</dbReference>
<dbReference type="RefSeq" id="WP_115046563.1">
    <property type="nucleotide sequence ID" value="NZ_CP068086.1"/>
</dbReference>
<proteinExistence type="predicted"/>
<accession>A0A654A953</accession>
<keyword evidence="1" id="KW-0732">Signal</keyword>
<gene>
    <name evidence="2" type="ORF">SPHINGO8BC_150246</name>
</gene>
<dbReference type="Pfam" id="PF14135">
    <property type="entry name" value="DUF4302"/>
    <property type="match status" value="1"/>
</dbReference>
<feature type="chain" id="PRO_5025002780" description="DUF4302 domain-containing protein" evidence="1">
    <location>
        <begin position="21"/>
        <end position="442"/>
    </location>
</feature>
<sequence>MKKIFYLMFLVLLAFSCSKPKEMDPIFGNPDERISDTLLYVKKTLVDAPYGWKAYTTTEISKGGYGFYMQFDKNDRLRMIADLNKTTASEAKESTYRIRQIMYATLSFDTYNYITMLQDPDPSVYGGLPGRGHGSDNEYDYVKTHGDTLFFQGRKFIKPLVLVKATAEEQTAYLSKKLLASINDVDAYFENGINIVMLNKANCEFTLNTSAKQVNLMAMIDGKVESVQIPYFYNLDKNMTLLSDSTFDGEKFSKITEKNGVYTLHALSGKTFAIKKSNDYLLPPQYKLGTAITDMFQPGVYSYASYLPLKTWSASYVVDWNEYVRLSKTSGYNLTVGDSFYNFNDAKKVITMDGYIYQGNTRFIGGYLMNYSIDLEKGTIRFLSIKNTTNNGGIMVPYMNATFFKKMINHDFKLSFITDKDFGSGIQFTSVEDPNYYFSFAY</sequence>